<dbReference type="InterPro" id="IPR030678">
    <property type="entry name" value="Peptide/Ni-bd"/>
</dbReference>
<evidence type="ECO:0000256" key="1">
    <source>
        <dbReference type="ARBA" id="ARBA00004418"/>
    </source>
</evidence>
<evidence type="ECO:0000313" key="5">
    <source>
        <dbReference type="EMBL" id="AOR78524.1"/>
    </source>
</evidence>
<evidence type="ECO:0000259" key="4">
    <source>
        <dbReference type="Pfam" id="PF00496"/>
    </source>
</evidence>
<dbReference type="InterPro" id="IPR039424">
    <property type="entry name" value="SBP_5"/>
</dbReference>
<sequence>MRCLRGGGVSRDKGHPGVLSRVSGPDLSRRALIGGLAGASGLLLPANAMGVSRPRTGGGIRVASTSTSTLDTLDPAKGALNTDYVRHFMLYSGLTELDRALYPRPALAEIIVSRDQKNWHIRLRKGVTFHNGKSLSAADVVYSLLRHKDPRTGSKMADIADQFAEVRATGPLELLIRLTGPNADLPAILAQSHFLIVANGQRNFRTANGTGPFKLVEFTPGIRTKVRRNANFWKPGKPYLDEIELIGIPDEVSRVNALLSGDVHLINAVNPRSTRRILTSPRHGLVETKSGLYTNLIVRQDRLPVSNPHFTAALKCLIDRPLINRALFRNYATIANDHPIPPSHIYFRKDLPQTQLDLDRARWHFRRSGVGVTRLPIYASPAAEGSIDMASVLQEYGSRIGLNLAVNRMPADGYWSTHWMKHPLGFGNSNPRPTADMIFSLFYKTDATWNESGWKAPRFDSLLMEARGEPDLQRRKQLYGEMQAMVRQSCGSIIPVFMSLLDGHDRRLKGLHPVPLGGFMGYTFAEHVWWEG</sequence>
<dbReference type="GO" id="GO:1904680">
    <property type="term" value="F:peptide transmembrane transporter activity"/>
    <property type="evidence" value="ECO:0007669"/>
    <property type="project" value="TreeGrafter"/>
</dbReference>
<dbReference type="Pfam" id="PF00496">
    <property type="entry name" value="SBP_bac_5"/>
    <property type="match status" value="1"/>
</dbReference>
<dbReference type="PIRSF" id="PIRSF002741">
    <property type="entry name" value="MppA"/>
    <property type="match status" value="1"/>
</dbReference>
<comment type="similarity">
    <text evidence="2">Belongs to the bacterial solute-binding protein 5 family.</text>
</comment>
<comment type="subcellular location">
    <subcellularLocation>
        <location evidence="1">Periplasm</location>
    </subcellularLocation>
</comment>
<gene>
    <name evidence="5" type="ORF">BES08_06310</name>
</gene>
<dbReference type="KEGG" id="nre:BES08_06310"/>
<feature type="region of interest" description="Disordered" evidence="3">
    <location>
        <begin position="1"/>
        <end position="22"/>
    </location>
</feature>
<dbReference type="GO" id="GO:0015833">
    <property type="term" value="P:peptide transport"/>
    <property type="evidence" value="ECO:0007669"/>
    <property type="project" value="TreeGrafter"/>
</dbReference>
<proteinExistence type="inferred from homology"/>
<organism evidence="5 6">
    <name type="scientific">Novosphingobium resinovorum</name>
    <dbReference type="NCBI Taxonomy" id="158500"/>
    <lineage>
        <taxon>Bacteria</taxon>
        <taxon>Pseudomonadati</taxon>
        <taxon>Pseudomonadota</taxon>
        <taxon>Alphaproteobacteria</taxon>
        <taxon>Sphingomonadales</taxon>
        <taxon>Sphingomonadaceae</taxon>
        <taxon>Novosphingobium</taxon>
    </lineage>
</organism>
<dbReference type="InterPro" id="IPR000914">
    <property type="entry name" value="SBP_5_dom"/>
</dbReference>
<accession>A0A1D8A8S0</accession>
<dbReference type="GO" id="GO:0043190">
    <property type="term" value="C:ATP-binding cassette (ABC) transporter complex"/>
    <property type="evidence" value="ECO:0007669"/>
    <property type="project" value="InterPro"/>
</dbReference>
<dbReference type="CDD" id="cd08503">
    <property type="entry name" value="PBP2_NikA_DppA_OppA_like_17"/>
    <property type="match status" value="1"/>
</dbReference>
<dbReference type="Gene3D" id="3.40.190.10">
    <property type="entry name" value="Periplasmic binding protein-like II"/>
    <property type="match status" value="1"/>
</dbReference>
<evidence type="ECO:0000313" key="6">
    <source>
        <dbReference type="Proteomes" id="UP000094626"/>
    </source>
</evidence>
<keyword evidence="6" id="KW-1185">Reference proteome</keyword>
<dbReference type="GO" id="GO:0030288">
    <property type="term" value="C:outer membrane-bounded periplasmic space"/>
    <property type="evidence" value="ECO:0007669"/>
    <property type="project" value="UniProtKB-ARBA"/>
</dbReference>
<evidence type="ECO:0000256" key="3">
    <source>
        <dbReference type="SAM" id="MobiDB-lite"/>
    </source>
</evidence>
<dbReference type="Gene3D" id="3.90.76.10">
    <property type="entry name" value="Dipeptide-binding Protein, Domain 1"/>
    <property type="match status" value="1"/>
</dbReference>
<dbReference type="PANTHER" id="PTHR30290">
    <property type="entry name" value="PERIPLASMIC BINDING COMPONENT OF ABC TRANSPORTER"/>
    <property type="match status" value="1"/>
</dbReference>
<dbReference type="EMBL" id="CP017075">
    <property type="protein sequence ID" value="AOR78524.1"/>
    <property type="molecule type" value="Genomic_DNA"/>
</dbReference>
<protein>
    <submittedName>
        <fullName evidence="5">ABC transporter substrate-binding protein</fullName>
    </submittedName>
</protein>
<feature type="domain" description="Solute-binding protein family 5" evidence="4">
    <location>
        <begin position="103"/>
        <end position="444"/>
    </location>
</feature>
<dbReference type="Proteomes" id="UP000094626">
    <property type="component" value="Chromosome"/>
</dbReference>
<dbReference type="Gene3D" id="3.10.105.10">
    <property type="entry name" value="Dipeptide-binding Protein, Domain 3"/>
    <property type="match status" value="1"/>
</dbReference>
<dbReference type="SUPFAM" id="SSF53850">
    <property type="entry name" value="Periplasmic binding protein-like II"/>
    <property type="match status" value="1"/>
</dbReference>
<evidence type="ECO:0000256" key="2">
    <source>
        <dbReference type="ARBA" id="ARBA00005695"/>
    </source>
</evidence>
<name>A0A1D8A8S0_9SPHN</name>
<reference evidence="6" key="1">
    <citation type="journal article" date="2017" name="J. Biotechnol.">
        <title>Complete genome sequence of Novosphingobium resinovorum SA1, a versatile xenobiotic-degrading bacterium capable of utilizing sulfanilic acid.</title>
        <authorList>
            <person name="Hegedus B."/>
            <person name="Kos P.B."/>
            <person name="Balint B."/>
            <person name="Maroti G."/>
            <person name="Gan H.M."/>
            <person name="Perei K."/>
            <person name="Rakhely G."/>
        </authorList>
    </citation>
    <scope>NUCLEOTIDE SEQUENCE [LARGE SCALE GENOMIC DNA]</scope>
    <source>
        <strain evidence="6">SA1</strain>
    </source>
</reference>
<dbReference type="AlphaFoldDB" id="A0A1D8A8S0"/>